<dbReference type="PANTHER" id="PTHR46880">
    <property type="entry name" value="RAS-ASSOCIATING DOMAIN-CONTAINING PROTEIN"/>
    <property type="match status" value="1"/>
</dbReference>
<comment type="caution">
    <text evidence="3">The sequence shown here is derived from an EMBL/GenBank/DDBJ whole genome shotgun (WGS) entry which is preliminary data.</text>
</comment>
<accession>A0A9D4S2D6</accession>
<sequence length="236" mass="26839">MDGAREHVTMPESSDNAKKSETDASKYDNNSHTTRFREKWKIGRPWLCCETAICADGHKFESMFCALCDKWSVGNNHVVWTKVGCTSIPLDVITRHEESTQHQSFVSAELNKSSQINAISRELDTKEAKALIDAQKVLYFLVQHNLPHTTLFKPLVDLCVELGATNLSYLKAKNAQYTSTRIVYEFMQCQADTVEEDVRQRVQNSEVYGLMMDEYTDVSSRKHLALVMKYVDKGAS</sequence>
<reference evidence="3" key="2">
    <citation type="submission" date="2020-11" db="EMBL/GenBank/DDBJ databases">
        <authorList>
            <person name="McCartney M.A."/>
            <person name="Auch B."/>
            <person name="Kono T."/>
            <person name="Mallez S."/>
            <person name="Becker A."/>
            <person name="Gohl D.M."/>
            <person name="Silverstein K.A.T."/>
            <person name="Koren S."/>
            <person name="Bechman K.B."/>
            <person name="Herman A."/>
            <person name="Abrahante J.E."/>
            <person name="Garbe J."/>
        </authorList>
    </citation>
    <scope>NUCLEOTIDE SEQUENCE</scope>
    <source>
        <strain evidence="3">Duluth1</strain>
        <tissue evidence="3">Whole animal</tissue>
    </source>
</reference>
<name>A0A9D4S2D6_DREPO</name>
<evidence type="ECO:0000259" key="2">
    <source>
        <dbReference type="Pfam" id="PF25431"/>
    </source>
</evidence>
<evidence type="ECO:0000256" key="1">
    <source>
        <dbReference type="SAM" id="MobiDB-lite"/>
    </source>
</evidence>
<keyword evidence="4" id="KW-1185">Reference proteome</keyword>
<proteinExistence type="predicted"/>
<dbReference type="EMBL" id="JAIWYP010000001">
    <property type="protein sequence ID" value="KAH3887312.1"/>
    <property type="molecule type" value="Genomic_DNA"/>
</dbReference>
<evidence type="ECO:0000313" key="3">
    <source>
        <dbReference type="EMBL" id="KAH3887312.1"/>
    </source>
</evidence>
<evidence type="ECO:0000313" key="4">
    <source>
        <dbReference type="Proteomes" id="UP000828390"/>
    </source>
</evidence>
<gene>
    <name evidence="3" type="ORF">DPMN_011327</name>
</gene>
<organism evidence="3 4">
    <name type="scientific">Dreissena polymorpha</name>
    <name type="common">Zebra mussel</name>
    <name type="synonym">Mytilus polymorpha</name>
    <dbReference type="NCBI Taxonomy" id="45954"/>
    <lineage>
        <taxon>Eukaryota</taxon>
        <taxon>Metazoa</taxon>
        <taxon>Spiralia</taxon>
        <taxon>Lophotrochozoa</taxon>
        <taxon>Mollusca</taxon>
        <taxon>Bivalvia</taxon>
        <taxon>Autobranchia</taxon>
        <taxon>Heteroconchia</taxon>
        <taxon>Euheterodonta</taxon>
        <taxon>Imparidentia</taxon>
        <taxon>Neoheterodontei</taxon>
        <taxon>Myida</taxon>
        <taxon>Dreissenoidea</taxon>
        <taxon>Dreissenidae</taxon>
        <taxon>Dreissena</taxon>
    </lineage>
</organism>
<dbReference type="InterPro" id="IPR057456">
    <property type="entry name" value="Znf_C17orf113"/>
</dbReference>
<dbReference type="AlphaFoldDB" id="A0A9D4S2D6"/>
<dbReference type="Proteomes" id="UP000828390">
    <property type="component" value="Unassembled WGS sequence"/>
</dbReference>
<feature type="domain" description="C17orf113 probable zinc finger" evidence="2">
    <location>
        <begin position="59"/>
        <end position="112"/>
    </location>
</feature>
<dbReference type="Pfam" id="PF25431">
    <property type="entry name" value="zf-C17orf113"/>
    <property type="match status" value="1"/>
</dbReference>
<dbReference type="PANTHER" id="PTHR46880:SF5">
    <property type="entry name" value="DUF4371 DOMAIN-CONTAINING PROTEIN"/>
    <property type="match status" value="1"/>
</dbReference>
<feature type="region of interest" description="Disordered" evidence="1">
    <location>
        <begin position="1"/>
        <end position="29"/>
    </location>
</feature>
<feature type="compositionally biased region" description="Basic and acidic residues" evidence="1">
    <location>
        <begin position="1"/>
        <end position="26"/>
    </location>
</feature>
<protein>
    <recommendedName>
        <fullName evidence="2">C17orf113 probable zinc finger domain-containing protein</fullName>
    </recommendedName>
</protein>
<reference evidence="3" key="1">
    <citation type="journal article" date="2019" name="bioRxiv">
        <title>The Genome of the Zebra Mussel, Dreissena polymorpha: A Resource for Invasive Species Research.</title>
        <authorList>
            <person name="McCartney M.A."/>
            <person name="Auch B."/>
            <person name="Kono T."/>
            <person name="Mallez S."/>
            <person name="Zhang Y."/>
            <person name="Obille A."/>
            <person name="Becker A."/>
            <person name="Abrahante J.E."/>
            <person name="Garbe J."/>
            <person name="Badalamenti J.P."/>
            <person name="Herman A."/>
            <person name="Mangelson H."/>
            <person name="Liachko I."/>
            <person name="Sullivan S."/>
            <person name="Sone E.D."/>
            <person name="Koren S."/>
            <person name="Silverstein K.A.T."/>
            <person name="Beckman K.B."/>
            <person name="Gohl D.M."/>
        </authorList>
    </citation>
    <scope>NUCLEOTIDE SEQUENCE</scope>
    <source>
        <strain evidence="3">Duluth1</strain>
        <tissue evidence="3">Whole animal</tissue>
    </source>
</reference>